<dbReference type="Pfam" id="PF10545">
    <property type="entry name" value="MADF_DNA_bdg"/>
    <property type="match status" value="1"/>
</dbReference>
<dbReference type="Pfam" id="PF02944">
    <property type="entry name" value="BESS"/>
    <property type="match status" value="1"/>
</dbReference>
<dbReference type="PROSITE" id="PS51029">
    <property type="entry name" value="MADF"/>
    <property type="match status" value="1"/>
</dbReference>
<evidence type="ECO:0000256" key="1">
    <source>
        <dbReference type="PROSITE-ProRule" id="PRU00371"/>
    </source>
</evidence>
<proteinExistence type="predicted"/>
<keyword evidence="1" id="KW-0539">Nucleus</keyword>
<organism evidence="5 6">
    <name type="scientific">Odynerus spinipes</name>
    <dbReference type="NCBI Taxonomy" id="1348599"/>
    <lineage>
        <taxon>Eukaryota</taxon>
        <taxon>Metazoa</taxon>
        <taxon>Ecdysozoa</taxon>
        <taxon>Arthropoda</taxon>
        <taxon>Hexapoda</taxon>
        <taxon>Insecta</taxon>
        <taxon>Pterygota</taxon>
        <taxon>Neoptera</taxon>
        <taxon>Endopterygota</taxon>
        <taxon>Hymenoptera</taxon>
        <taxon>Apocrita</taxon>
        <taxon>Aculeata</taxon>
        <taxon>Vespoidea</taxon>
        <taxon>Vespidae</taxon>
        <taxon>Eumeninae</taxon>
        <taxon>Odynerus</taxon>
    </lineage>
</organism>
<dbReference type="PANTHER" id="PTHR12243:SF67">
    <property type="entry name" value="COREPRESSOR OF PANGOLIN, ISOFORM A-RELATED"/>
    <property type="match status" value="1"/>
</dbReference>
<comment type="subcellular location">
    <subcellularLocation>
        <location evidence="1">Nucleus</location>
    </subcellularLocation>
</comment>
<dbReference type="EMBL" id="JAIFRP010000022">
    <property type="protein sequence ID" value="KAK2585156.1"/>
    <property type="molecule type" value="Genomic_DNA"/>
</dbReference>
<feature type="domain" description="MADF" evidence="3">
    <location>
        <begin position="8"/>
        <end position="110"/>
    </location>
</feature>
<dbReference type="InterPro" id="IPR006578">
    <property type="entry name" value="MADF-dom"/>
</dbReference>
<evidence type="ECO:0000259" key="3">
    <source>
        <dbReference type="PROSITE" id="PS51029"/>
    </source>
</evidence>
<dbReference type="Proteomes" id="UP001258017">
    <property type="component" value="Unassembled WGS sequence"/>
</dbReference>
<dbReference type="GO" id="GO:0005667">
    <property type="term" value="C:transcription regulator complex"/>
    <property type="evidence" value="ECO:0007669"/>
    <property type="project" value="TreeGrafter"/>
</dbReference>
<sequence length="230" mass="27626">MDYEEVKKFIHEMRKKPMLWDTNLKDYKNQLLKKKAWIEVCKIACPSYVEKSEDERKQIVKNMHIKWKNLRDAYIRHIRLVTTSRKERKSQRIKPYIYTKQMDFLRRIINCRPTSNSLRSMDRNDDVSNDSDSMEETTSTSVDINQTTSMSPSLGRRETRLENKSIGSVDYEQQQQVQSGHHEFQEENDDMAFYRSLLPTLRMLRPEQKLNFRIDVMKLLTVYTTSQERN</sequence>
<evidence type="ECO:0000259" key="4">
    <source>
        <dbReference type="PROSITE" id="PS51031"/>
    </source>
</evidence>
<accession>A0AAD9RTW2</accession>
<feature type="region of interest" description="Disordered" evidence="2">
    <location>
        <begin position="115"/>
        <end position="158"/>
    </location>
</feature>
<comment type="caution">
    <text evidence="5">The sequence shown here is derived from an EMBL/GenBank/DDBJ whole genome shotgun (WGS) entry which is preliminary data.</text>
</comment>
<protein>
    <recommendedName>
        <fullName evidence="7">MADF domain-containing protein</fullName>
    </recommendedName>
</protein>
<evidence type="ECO:0000313" key="5">
    <source>
        <dbReference type="EMBL" id="KAK2585156.1"/>
    </source>
</evidence>
<dbReference type="InterPro" id="IPR004210">
    <property type="entry name" value="BESS_motif"/>
</dbReference>
<gene>
    <name evidence="5" type="ORF">KPH14_008660</name>
</gene>
<reference evidence="5" key="2">
    <citation type="journal article" date="2023" name="Commun. Biol.">
        <title>Intrasexual cuticular hydrocarbon dimorphism in a wasp sheds light on hydrocarbon biosynthesis genes in Hymenoptera.</title>
        <authorList>
            <person name="Moris V.C."/>
            <person name="Podsiadlowski L."/>
            <person name="Martin S."/>
            <person name="Oeyen J.P."/>
            <person name="Donath A."/>
            <person name="Petersen M."/>
            <person name="Wilbrandt J."/>
            <person name="Misof B."/>
            <person name="Liedtke D."/>
            <person name="Thamm M."/>
            <person name="Scheiner R."/>
            <person name="Schmitt T."/>
            <person name="Niehuis O."/>
        </authorList>
    </citation>
    <scope>NUCLEOTIDE SEQUENCE</scope>
    <source>
        <strain evidence="5">GBR_01_08_01A</strain>
    </source>
</reference>
<dbReference type="PANTHER" id="PTHR12243">
    <property type="entry name" value="MADF DOMAIN TRANSCRIPTION FACTOR"/>
    <property type="match status" value="1"/>
</dbReference>
<evidence type="ECO:0000313" key="6">
    <source>
        <dbReference type="Proteomes" id="UP001258017"/>
    </source>
</evidence>
<dbReference type="GO" id="GO:0003677">
    <property type="term" value="F:DNA binding"/>
    <property type="evidence" value="ECO:0007669"/>
    <property type="project" value="InterPro"/>
</dbReference>
<dbReference type="GO" id="GO:0006357">
    <property type="term" value="P:regulation of transcription by RNA polymerase II"/>
    <property type="evidence" value="ECO:0007669"/>
    <property type="project" value="TreeGrafter"/>
</dbReference>
<dbReference type="AlphaFoldDB" id="A0AAD9RTW2"/>
<feature type="domain" description="BESS" evidence="4">
    <location>
        <begin position="187"/>
        <end position="226"/>
    </location>
</feature>
<reference evidence="5" key="1">
    <citation type="submission" date="2021-08" db="EMBL/GenBank/DDBJ databases">
        <authorList>
            <person name="Misof B."/>
            <person name="Oliver O."/>
            <person name="Podsiadlowski L."/>
            <person name="Donath A."/>
            <person name="Peters R."/>
            <person name="Mayer C."/>
            <person name="Rust J."/>
            <person name="Gunkel S."/>
            <person name="Lesny P."/>
            <person name="Martin S."/>
            <person name="Oeyen J.P."/>
            <person name="Petersen M."/>
            <person name="Panagiotis P."/>
            <person name="Wilbrandt J."/>
            <person name="Tanja T."/>
        </authorList>
    </citation>
    <scope>NUCLEOTIDE SEQUENCE</scope>
    <source>
        <strain evidence="5">GBR_01_08_01A</strain>
        <tissue evidence="5">Thorax + abdomen</tissue>
    </source>
</reference>
<dbReference type="GO" id="GO:0005634">
    <property type="term" value="C:nucleus"/>
    <property type="evidence" value="ECO:0007669"/>
    <property type="project" value="UniProtKB-SubCell"/>
</dbReference>
<name>A0AAD9RTW2_9HYME</name>
<evidence type="ECO:0000256" key="2">
    <source>
        <dbReference type="SAM" id="MobiDB-lite"/>
    </source>
</evidence>
<dbReference type="SMART" id="SM00595">
    <property type="entry name" value="MADF"/>
    <property type="match status" value="1"/>
</dbReference>
<evidence type="ECO:0008006" key="7">
    <source>
        <dbReference type="Google" id="ProtNLM"/>
    </source>
</evidence>
<dbReference type="InterPro" id="IPR039353">
    <property type="entry name" value="TF_Adf1"/>
</dbReference>
<keyword evidence="6" id="KW-1185">Reference proteome</keyword>
<dbReference type="PROSITE" id="PS51031">
    <property type="entry name" value="BESS"/>
    <property type="match status" value="1"/>
</dbReference>